<name>A0A437REE1_9BURK</name>
<dbReference type="InterPro" id="IPR014263">
    <property type="entry name" value="Methanolan_biosynth_EpsI"/>
</dbReference>
<keyword evidence="11" id="KW-1185">Reference proteome</keyword>
<organism evidence="10 11">
    <name type="scientific">Rubrivivax rivuli</name>
    <dbReference type="NCBI Taxonomy" id="1862385"/>
    <lineage>
        <taxon>Bacteria</taxon>
        <taxon>Pseudomonadati</taxon>
        <taxon>Pseudomonadota</taxon>
        <taxon>Betaproteobacteria</taxon>
        <taxon>Burkholderiales</taxon>
        <taxon>Sphaerotilaceae</taxon>
        <taxon>Rubrivivax</taxon>
    </lineage>
</organism>
<dbReference type="Proteomes" id="UP000285575">
    <property type="component" value="Unassembled WGS sequence"/>
</dbReference>
<evidence type="ECO:0000313" key="11">
    <source>
        <dbReference type="Proteomes" id="UP000285575"/>
    </source>
</evidence>
<dbReference type="NCBIfam" id="TIGR02602">
    <property type="entry name" value="8TM_EpsH"/>
    <property type="match status" value="1"/>
</dbReference>
<dbReference type="AlphaFoldDB" id="A0A437REE1"/>
<comment type="caution">
    <text evidence="10">The sequence shown here is derived from an EMBL/GenBank/DDBJ whole genome shotgun (WGS) entry which is preliminary data.</text>
</comment>
<dbReference type="InterPro" id="IPR026392">
    <property type="entry name" value="Exo/Archaeosortase_dom"/>
</dbReference>
<keyword evidence="7 8" id="KW-0472">Membrane</keyword>
<feature type="transmembrane region" description="Helical" evidence="8">
    <location>
        <begin position="198"/>
        <end position="217"/>
    </location>
</feature>
<evidence type="ECO:0000256" key="1">
    <source>
        <dbReference type="ARBA" id="ARBA00004651"/>
    </source>
</evidence>
<keyword evidence="2" id="KW-1003">Cell membrane</keyword>
<evidence type="ECO:0000256" key="6">
    <source>
        <dbReference type="ARBA" id="ARBA00022989"/>
    </source>
</evidence>
<keyword evidence="5 10" id="KW-0378">Hydrolase</keyword>
<evidence type="ECO:0000256" key="7">
    <source>
        <dbReference type="ARBA" id="ARBA00023136"/>
    </source>
</evidence>
<comment type="subcellular location">
    <subcellularLocation>
        <location evidence="1">Cell membrane</location>
        <topology evidence="1">Multi-pass membrane protein</topology>
    </subcellularLocation>
</comment>
<evidence type="ECO:0000256" key="2">
    <source>
        <dbReference type="ARBA" id="ARBA00022475"/>
    </source>
</evidence>
<dbReference type="InterPro" id="IPR013426">
    <property type="entry name" value="EpsH-like"/>
</dbReference>
<feature type="domain" description="Methanolan biosynthesis EpsI" evidence="9">
    <location>
        <begin position="323"/>
        <end position="522"/>
    </location>
</feature>
<keyword evidence="3" id="KW-0645">Protease</keyword>
<dbReference type="Pfam" id="PF09721">
    <property type="entry name" value="Exosortase_EpsH"/>
    <property type="match status" value="1"/>
</dbReference>
<evidence type="ECO:0000313" key="10">
    <source>
        <dbReference type="EMBL" id="RVU45094.1"/>
    </source>
</evidence>
<dbReference type="EMBL" id="SACR01000004">
    <property type="protein sequence ID" value="RVU45094.1"/>
    <property type="molecule type" value="Genomic_DNA"/>
</dbReference>
<keyword evidence="6 8" id="KW-1133">Transmembrane helix</keyword>
<evidence type="ECO:0000256" key="3">
    <source>
        <dbReference type="ARBA" id="ARBA00022670"/>
    </source>
</evidence>
<evidence type="ECO:0000259" key="9">
    <source>
        <dbReference type="Pfam" id="PF11984"/>
    </source>
</evidence>
<gene>
    <name evidence="10" type="primary">xrtD</name>
    <name evidence="10" type="ORF">EOE66_13115</name>
</gene>
<feature type="transmembrane region" description="Helical" evidence="8">
    <location>
        <begin position="266"/>
        <end position="284"/>
    </location>
</feature>
<dbReference type="NCBIfam" id="TIGR04178">
    <property type="entry name" value="exo_archaeo"/>
    <property type="match status" value="1"/>
</dbReference>
<dbReference type="NCBIfam" id="TIGR02914">
    <property type="entry name" value="EpsI_fam"/>
    <property type="match status" value="1"/>
</dbReference>
<evidence type="ECO:0000256" key="8">
    <source>
        <dbReference type="SAM" id="Phobius"/>
    </source>
</evidence>
<accession>A0A437REE1</accession>
<dbReference type="EC" id="3.4.22.-" evidence="10"/>
<dbReference type="InterPro" id="IPR026491">
    <property type="entry name" value="ExosortD_VPLPA"/>
</dbReference>
<dbReference type="RefSeq" id="WP_128229159.1">
    <property type="nucleotide sequence ID" value="NZ_SACR01000004.1"/>
</dbReference>
<dbReference type="InterPro" id="IPR019127">
    <property type="entry name" value="Exosortase"/>
</dbReference>
<dbReference type="GO" id="GO:0005886">
    <property type="term" value="C:plasma membrane"/>
    <property type="evidence" value="ECO:0007669"/>
    <property type="project" value="UniProtKB-SubCell"/>
</dbReference>
<reference evidence="10 11" key="1">
    <citation type="submission" date="2019-01" db="EMBL/GenBank/DDBJ databases">
        <authorList>
            <person name="Chen W.-M."/>
        </authorList>
    </citation>
    <scope>NUCLEOTIDE SEQUENCE [LARGE SCALE GENOMIC DNA]</scope>
    <source>
        <strain evidence="10 11">KYPY4</strain>
    </source>
</reference>
<feature type="transmembrane region" description="Helical" evidence="8">
    <location>
        <begin position="156"/>
        <end position="178"/>
    </location>
</feature>
<feature type="transmembrane region" description="Helical" evidence="8">
    <location>
        <begin position="80"/>
        <end position="98"/>
    </location>
</feature>
<feature type="transmembrane region" description="Helical" evidence="8">
    <location>
        <begin position="319"/>
        <end position="336"/>
    </location>
</feature>
<feature type="transmembrane region" description="Helical" evidence="8">
    <location>
        <begin position="131"/>
        <end position="149"/>
    </location>
</feature>
<evidence type="ECO:0000256" key="5">
    <source>
        <dbReference type="ARBA" id="ARBA00022801"/>
    </source>
</evidence>
<dbReference type="GO" id="GO:0008233">
    <property type="term" value="F:peptidase activity"/>
    <property type="evidence" value="ECO:0007669"/>
    <property type="project" value="UniProtKB-KW"/>
</dbReference>
<keyword evidence="4 8" id="KW-0812">Transmembrane</keyword>
<protein>
    <submittedName>
        <fullName evidence="10">VPLPA-CTERM-specific exosortase XrtD</fullName>
        <ecNumber evidence="10">3.4.22.-</ecNumber>
    </submittedName>
</protein>
<dbReference type="GO" id="GO:0006508">
    <property type="term" value="P:proteolysis"/>
    <property type="evidence" value="ECO:0007669"/>
    <property type="project" value="UniProtKB-KW"/>
</dbReference>
<feature type="transmembrane region" description="Helical" evidence="8">
    <location>
        <begin position="20"/>
        <end position="39"/>
    </location>
</feature>
<evidence type="ECO:0000256" key="4">
    <source>
        <dbReference type="ARBA" id="ARBA00022692"/>
    </source>
</evidence>
<feature type="transmembrane region" description="Helical" evidence="8">
    <location>
        <begin position="105"/>
        <end position="125"/>
    </location>
</feature>
<sequence>MSSTLSAPPPASAWKWGAPHWLAWALALALLVVWHHGALEFMVATWQQVEEYSYGWFVPCISAFLVWQRSDQLRGHALNGSWWGLAVLVLGLAMGAVGELSAIRVIGQYGFVVGLCGLVLAALGLRGLRLLALPLAMLLFMVPLPQFVLREVSHVLQLLSSELGVALIRAFGISVHLAGNVIDLGAYKLQVVEACNGLRYLFPLLVLGTLAACFFQAPMWQRVLLVVSTVPLTIAINSLRIGLIGVTVENWGSEMAEGLVHDLEGWFMFLICLALLVVEMRLLARWSGRKTRLNELLLLDAPAPMPAGSTLQPRRFPRSLAAALLLLSLCAAAAWMQPQRAQQVPPRETFANFPLQLPGGWEGRSDRIAPDVLAALALTDYHLANYARPGEPWVNFYVAYYASQSGGESSHSPRTCIPGDGWSLSELREHALALPGGTLVVNRTLIQKGDQRQLVYYWFRQRGRHLTGEFAVKWHILADAITRDRSDGALVRVVTPLPPGEDPAVADRRLLGFVAEIHGRLGTYVPD</sequence>
<proteinExistence type="predicted"/>
<dbReference type="OrthoDB" id="9797363at2"/>
<dbReference type="Pfam" id="PF11984">
    <property type="entry name" value="DUF3485"/>
    <property type="match status" value="1"/>
</dbReference>
<dbReference type="NCBIfam" id="TIGR04152">
    <property type="entry name" value="exosort_VPLPA"/>
    <property type="match status" value="1"/>
</dbReference>